<feature type="coiled-coil region" evidence="1">
    <location>
        <begin position="17"/>
        <end position="58"/>
    </location>
</feature>
<keyword evidence="1" id="KW-0175">Coiled coil</keyword>
<dbReference type="EMBL" id="SLWV01000031">
    <property type="protein sequence ID" value="TCO69488.1"/>
    <property type="molecule type" value="Genomic_DNA"/>
</dbReference>
<evidence type="ECO:0000256" key="1">
    <source>
        <dbReference type="SAM" id="Coils"/>
    </source>
</evidence>
<protein>
    <submittedName>
        <fullName evidence="3">Hemolysin XhlA</fullName>
    </submittedName>
</protein>
<evidence type="ECO:0000313" key="3">
    <source>
        <dbReference type="EMBL" id="TCO69488.1"/>
    </source>
</evidence>
<organism evidence="3 4">
    <name type="scientific">Marinisporobacter balticus</name>
    <dbReference type="NCBI Taxonomy" id="2018667"/>
    <lineage>
        <taxon>Bacteria</taxon>
        <taxon>Bacillati</taxon>
        <taxon>Bacillota</taxon>
        <taxon>Clostridia</taxon>
        <taxon>Peptostreptococcales</taxon>
        <taxon>Thermotaleaceae</taxon>
        <taxon>Marinisporobacter</taxon>
    </lineage>
</organism>
<keyword evidence="4" id="KW-1185">Reference proteome</keyword>
<sequence>MNEALCKEKHKQIAETLEMHNNRLNAHAKQLDILSEDSREYKVQIQNLCKQIEDLTKTIKWAIGVAGTSFVGFFFYAAQKLI</sequence>
<dbReference type="RefSeq" id="WP_132247469.1">
    <property type="nucleotide sequence ID" value="NZ_SLWV01000031.1"/>
</dbReference>
<dbReference type="OrthoDB" id="1707681at2"/>
<dbReference type="Proteomes" id="UP000294919">
    <property type="component" value="Unassembled WGS sequence"/>
</dbReference>
<keyword evidence="2" id="KW-1133">Transmembrane helix</keyword>
<accession>A0A4R2KHL1</accession>
<evidence type="ECO:0000256" key="2">
    <source>
        <dbReference type="SAM" id="Phobius"/>
    </source>
</evidence>
<feature type="transmembrane region" description="Helical" evidence="2">
    <location>
        <begin position="61"/>
        <end position="78"/>
    </location>
</feature>
<dbReference type="Pfam" id="PF10779">
    <property type="entry name" value="XhlA"/>
    <property type="match status" value="1"/>
</dbReference>
<proteinExistence type="predicted"/>
<comment type="caution">
    <text evidence="3">The sequence shown here is derived from an EMBL/GenBank/DDBJ whole genome shotgun (WGS) entry which is preliminary data.</text>
</comment>
<name>A0A4R2KHL1_9FIRM</name>
<keyword evidence="2" id="KW-0812">Transmembrane</keyword>
<keyword evidence="2" id="KW-0472">Membrane</keyword>
<evidence type="ECO:0000313" key="4">
    <source>
        <dbReference type="Proteomes" id="UP000294919"/>
    </source>
</evidence>
<reference evidence="3 4" key="1">
    <citation type="submission" date="2019-03" db="EMBL/GenBank/DDBJ databases">
        <title>Genomic Encyclopedia of Type Strains, Phase IV (KMG-IV): sequencing the most valuable type-strain genomes for metagenomic binning, comparative biology and taxonomic classification.</title>
        <authorList>
            <person name="Goeker M."/>
        </authorList>
    </citation>
    <scope>NUCLEOTIDE SEQUENCE [LARGE SCALE GENOMIC DNA]</scope>
    <source>
        <strain evidence="3 4">DSM 102940</strain>
    </source>
</reference>
<dbReference type="InterPro" id="IPR019715">
    <property type="entry name" value="Haemolysin_XhlA"/>
</dbReference>
<gene>
    <name evidence="3" type="ORF">EV214_13112</name>
</gene>
<dbReference type="AlphaFoldDB" id="A0A4R2KHL1"/>